<name>A0A1I4JNI4_9ACTN</name>
<sequence>MPSRIPSVFFTVRIDGAWRPKQDEMPGHHDSAALARHHLRHGADRVLSSYSVLDLAAAQDAANTAMARWHSPAAGLEVIGSVQLAVSARDRELAEEHTRRHQNIDLEHEAEMRRLAHLQRVLADPSLRRVWWINQFPDRFDQLSDLVKELGDLPAPCEREDDGTRGDIRRFIDQLVTATDTPEQRDLFLQALIHALHVLGHHDLKTTAAQWQTQHKPGSTPA</sequence>
<organism evidence="1 2">
    <name type="scientific">Streptomyces pini</name>
    <dbReference type="NCBI Taxonomy" id="1520580"/>
    <lineage>
        <taxon>Bacteria</taxon>
        <taxon>Bacillati</taxon>
        <taxon>Actinomycetota</taxon>
        <taxon>Actinomycetes</taxon>
        <taxon>Kitasatosporales</taxon>
        <taxon>Streptomycetaceae</taxon>
        <taxon>Streptomyces</taxon>
    </lineage>
</organism>
<gene>
    <name evidence="1" type="ORF">SAMN05192584_12430</name>
</gene>
<keyword evidence="2" id="KW-1185">Reference proteome</keyword>
<reference evidence="2" key="1">
    <citation type="submission" date="2016-10" db="EMBL/GenBank/DDBJ databases">
        <authorList>
            <person name="Varghese N."/>
            <person name="Submissions S."/>
        </authorList>
    </citation>
    <scope>NUCLEOTIDE SEQUENCE [LARGE SCALE GENOMIC DNA]</scope>
    <source>
        <strain evidence="2">PL19</strain>
    </source>
</reference>
<dbReference type="Proteomes" id="UP000198928">
    <property type="component" value="Unassembled WGS sequence"/>
</dbReference>
<dbReference type="EMBL" id="FOSG01000024">
    <property type="protein sequence ID" value="SFL68092.1"/>
    <property type="molecule type" value="Genomic_DNA"/>
</dbReference>
<proteinExistence type="predicted"/>
<evidence type="ECO:0000313" key="1">
    <source>
        <dbReference type="EMBL" id="SFL68092.1"/>
    </source>
</evidence>
<dbReference type="AlphaFoldDB" id="A0A1I4JNI4"/>
<evidence type="ECO:0000313" key="2">
    <source>
        <dbReference type="Proteomes" id="UP000198928"/>
    </source>
</evidence>
<protein>
    <submittedName>
        <fullName evidence="1">Uncharacterized protein</fullName>
    </submittedName>
</protein>
<accession>A0A1I4JNI4</accession>